<dbReference type="NCBIfam" id="TIGR01552">
    <property type="entry name" value="phd_fam"/>
    <property type="match status" value="1"/>
</dbReference>
<reference evidence="3" key="1">
    <citation type="submission" date="2019-02" db="EMBL/GenBank/DDBJ databases">
        <authorList>
            <person name="Gruber-Vodicka R. H."/>
            <person name="Seah K. B. B."/>
        </authorList>
    </citation>
    <scope>NUCLEOTIDE SEQUENCE</scope>
    <source>
        <strain evidence="3">BECK_BZ106</strain>
    </source>
</reference>
<evidence type="ECO:0000313" key="3">
    <source>
        <dbReference type="EMBL" id="VFJ66048.1"/>
    </source>
</evidence>
<dbReference type="AlphaFoldDB" id="A0A450TFR0"/>
<dbReference type="InterPro" id="IPR006442">
    <property type="entry name" value="Antitoxin_Phd/YefM"/>
</dbReference>
<organism evidence="3">
    <name type="scientific">Candidatus Kentrum sp. FW</name>
    <dbReference type="NCBI Taxonomy" id="2126338"/>
    <lineage>
        <taxon>Bacteria</taxon>
        <taxon>Pseudomonadati</taxon>
        <taxon>Pseudomonadota</taxon>
        <taxon>Gammaproteobacteria</taxon>
        <taxon>Candidatus Kentrum</taxon>
    </lineage>
</organism>
<proteinExistence type="inferred from homology"/>
<dbReference type="InterPro" id="IPR036165">
    <property type="entry name" value="YefM-like_sf"/>
</dbReference>
<evidence type="ECO:0000256" key="1">
    <source>
        <dbReference type="ARBA" id="ARBA00009981"/>
    </source>
</evidence>
<gene>
    <name evidence="3" type="ORF">BECKFW1821B_GA0114236_11114</name>
</gene>
<protein>
    <recommendedName>
        <fullName evidence="2">Antitoxin</fullName>
    </recommendedName>
</protein>
<dbReference type="Pfam" id="PF02604">
    <property type="entry name" value="PhdYeFM_antitox"/>
    <property type="match status" value="1"/>
</dbReference>
<dbReference type="Gene3D" id="3.40.1620.10">
    <property type="entry name" value="YefM-like domain"/>
    <property type="match status" value="1"/>
</dbReference>
<dbReference type="SUPFAM" id="SSF143120">
    <property type="entry name" value="YefM-like"/>
    <property type="match status" value="1"/>
</dbReference>
<sequence length="80" mass="9175">MITTALNQLKDHLSSYVEKASEQDIVITDHGRHVAVLTGFADEDDYLEYRLLNNPQFQGIIDQSREDARKGRVTQLEDLE</sequence>
<accession>A0A450TFR0</accession>
<name>A0A450TFR0_9GAMM</name>
<dbReference type="EMBL" id="CAADFD010000111">
    <property type="protein sequence ID" value="VFJ66048.1"/>
    <property type="molecule type" value="Genomic_DNA"/>
</dbReference>
<comment type="function">
    <text evidence="2">Antitoxin component of a type II toxin-antitoxin (TA) system.</text>
</comment>
<evidence type="ECO:0000256" key="2">
    <source>
        <dbReference type="RuleBase" id="RU362080"/>
    </source>
</evidence>
<comment type="similarity">
    <text evidence="1 2">Belongs to the phD/YefM antitoxin family.</text>
</comment>